<dbReference type="Gene3D" id="3.40.390.10">
    <property type="entry name" value="Collagenase (Catalytic Domain)"/>
    <property type="match status" value="1"/>
</dbReference>
<proteinExistence type="predicted"/>
<dbReference type="SUPFAM" id="SSF55486">
    <property type="entry name" value="Metalloproteases ('zincins'), catalytic domain"/>
    <property type="match status" value="1"/>
</dbReference>
<comment type="caution">
    <text evidence="1">The sequence shown here is derived from an EMBL/GenBank/DDBJ whole genome shotgun (WGS) entry which is preliminary data.</text>
</comment>
<sequence length="375" mass="41133">MTGPGSVPTATTPTGALTGPVTATAVCCPDTATFFRIHGARTRYFGFDTTTTLPANISTDAYWNSSPGNVQIDTSSEPRDGSKWVSVGFGRQATVEIGFGGTYTVDCLANCSYEVDPPALADVVSTKPNASGVAFTIEGKQVGEGFLKVMCDGKMRGYYRIWCAQPATITVDVATIVSPESTAASYVAADSQSYINDVYRQNMLTFRVRDADTVTVGSEHAFYRSNTSILNALDTAAQTASSNLTFRYRLYYYLDPHFADKTLGIVSKGIGSPGPGWAFFDSHTQGSYNTLAHELGHLLGLEHPKHNSTADQFPDWQLDRLEEGDNILPNWLWDDVRNVLMDDPWNLMGYKGSLSARANRRKQVRYLQWVKCKRS</sequence>
<accession>A0ABX2IWK3</accession>
<reference evidence="1 2" key="1">
    <citation type="submission" date="2020-06" db="EMBL/GenBank/DDBJ databases">
        <title>Sulfitobacter algicola sp. nov., isolated from green algae.</title>
        <authorList>
            <person name="Wang C."/>
        </authorList>
    </citation>
    <scope>NUCLEOTIDE SEQUENCE [LARGE SCALE GENOMIC DNA]</scope>
    <source>
        <strain evidence="1 2">1151</strain>
    </source>
</reference>
<organism evidence="1 2">
    <name type="scientific">Parasulfitobacter algicola</name>
    <dbReference type="NCBI Taxonomy" id="2614809"/>
    <lineage>
        <taxon>Bacteria</taxon>
        <taxon>Pseudomonadati</taxon>
        <taxon>Pseudomonadota</taxon>
        <taxon>Alphaproteobacteria</taxon>
        <taxon>Rhodobacterales</taxon>
        <taxon>Roseobacteraceae</taxon>
        <taxon>Parasulfitobacter</taxon>
    </lineage>
</organism>
<dbReference type="RefSeq" id="WP_174140121.1">
    <property type="nucleotide sequence ID" value="NZ_JABUFE010000027.1"/>
</dbReference>
<dbReference type="EMBL" id="JABUFE010000027">
    <property type="protein sequence ID" value="NSX56970.1"/>
    <property type="molecule type" value="Genomic_DNA"/>
</dbReference>
<keyword evidence="2" id="KW-1185">Reference proteome</keyword>
<dbReference type="Proteomes" id="UP000777935">
    <property type="component" value="Unassembled WGS sequence"/>
</dbReference>
<name>A0ABX2IWK3_9RHOB</name>
<protein>
    <submittedName>
        <fullName evidence="1">Uncharacterized protein</fullName>
    </submittedName>
</protein>
<dbReference type="InterPro" id="IPR024079">
    <property type="entry name" value="MetalloPept_cat_dom_sf"/>
</dbReference>
<evidence type="ECO:0000313" key="2">
    <source>
        <dbReference type="Proteomes" id="UP000777935"/>
    </source>
</evidence>
<gene>
    <name evidence="1" type="ORF">HRQ87_19500</name>
</gene>
<evidence type="ECO:0000313" key="1">
    <source>
        <dbReference type="EMBL" id="NSX56970.1"/>
    </source>
</evidence>
<dbReference type="Pfam" id="PF13582">
    <property type="entry name" value="Reprolysin_3"/>
    <property type="match status" value="1"/>
</dbReference>